<evidence type="ECO:0000313" key="1">
    <source>
        <dbReference type="EMBL" id="PKK57681.1"/>
    </source>
</evidence>
<protein>
    <submittedName>
        <fullName evidence="1">Uncharacterized protein</fullName>
    </submittedName>
</protein>
<dbReference type="SUPFAM" id="SSF53098">
    <property type="entry name" value="Ribonuclease H-like"/>
    <property type="match status" value="1"/>
</dbReference>
<dbReference type="VEuPathDB" id="FungiDB:FUN_010550"/>
<proteinExistence type="predicted"/>
<reference evidence="1 2" key="2">
    <citation type="submission" date="2017-10" db="EMBL/GenBank/DDBJ databases">
        <title>Extensive intraspecific genome diversity in a model arbuscular mycorrhizal fungus.</title>
        <authorList>
            <person name="Chen E.C.H."/>
            <person name="Morin E."/>
            <person name="Baudet D."/>
            <person name="Noel J."/>
            <person name="Ndikumana S."/>
            <person name="Charron P."/>
            <person name="St-Onge C."/>
            <person name="Giorgi J."/>
            <person name="Grigoriev I.V."/>
            <person name="Roux C."/>
            <person name="Martin F.M."/>
            <person name="Corradi N."/>
        </authorList>
    </citation>
    <scope>NUCLEOTIDE SEQUENCE [LARGE SCALE GENOMIC DNA]</scope>
    <source>
        <strain evidence="1 2">C2</strain>
    </source>
</reference>
<dbReference type="InterPro" id="IPR012337">
    <property type="entry name" value="RNaseH-like_sf"/>
</dbReference>
<dbReference type="VEuPathDB" id="FungiDB:RhiirFUN_002916"/>
<organism evidence="1 2">
    <name type="scientific">Rhizophagus irregularis</name>
    <dbReference type="NCBI Taxonomy" id="588596"/>
    <lineage>
        <taxon>Eukaryota</taxon>
        <taxon>Fungi</taxon>
        <taxon>Fungi incertae sedis</taxon>
        <taxon>Mucoromycota</taxon>
        <taxon>Glomeromycotina</taxon>
        <taxon>Glomeromycetes</taxon>
        <taxon>Glomerales</taxon>
        <taxon>Glomeraceae</taxon>
        <taxon>Rhizophagus</taxon>
    </lineage>
</organism>
<dbReference type="AlphaFoldDB" id="A0A2N1M7S9"/>
<dbReference type="Proteomes" id="UP000233469">
    <property type="component" value="Unassembled WGS sequence"/>
</dbReference>
<gene>
    <name evidence="1" type="ORF">RhiirC2_797598</name>
</gene>
<reference evidence="1 2" key="1">
    <citation type="submission" date="2016-04" db="EMBL/GenBank/DDBJ databases">
        <title>Genome analyses suggest a sexual origin of heterokaryosis in a supposedly ancient asexual fungus.</title>
        <authorList>
            <person name="Ropars J."/>
            <person name="Sedzielewska K."/>
            <person name="Noel J."/>
            <person name="Charron P."/>
            <person name="Farinelli L."/>
            <person name="Marton T."/>
            <person name="Kruger M."/>
            <person name="Pelin A."/>
            <person name="Brachmann A."/>
            <person name="Corradi N."/>
        </authorList>
    </citation>
    <scope>NUCLEOTIDE SEQUENCE [LARGE SCALE GENOMIC DNA]</scope>
    <source>
        <strain evidence="1 2">C2</strain>
    </source>
</reference>
<accession>A0A2N1M7S9</accession>
<sequence>MQITQIEEQEEQEKQWISNTEKTSFVWKFFQAKTNDHALQELLQQKLHNEVTDWIVTDRLPFNTSYVEETCIYAFITNDLWTSRAKTRYIGITCHWLTQLCDILVCVEKILYSHIRTYICETIKEKLKVLGLEKKVNVAVTDNGSNMLKQLMNKMVYVKLNQFFESPKQIERLEDARREIIRQEEQIANETGLLPFVENNENIDENNQHEKNKH</sequence>
<name>A0A2N1M7S9_9GLOM</name>
<comment type="caution">
    <text evidence="1">The sequence shown here is derived from an EMBL/GenBank/DDBJ whole genome shotgun (WGS) entry which is preliminary data.</text>
</comment>
<evidence type="ECO:0000313" key="2">
    <source>
        <dbReference type="Proteomes" id="UP000233469"/>
    </source>
</evidence>
<dbReference type="EMBL" id="LLXL01004184">
    <property type="protein sequence ID" value="PKK57681.1"/>
    <property type="molecule type" value="Genomic_DNA"/>
</dbReference>